<protein>
    <submittedName>
        <fullName evidence="1">Nuclear transport factor 2 family protein</fullName>
    </submittedName>
</protein>
<evidence type="ECO:0000313" key="2">
    <source>
        <dbReference type="Proteomes" id="UP000756530"/>
    </source>
</evidence>
<proteinExistence type="predicted"/>
<dbReference type="Proteomes" id="UP000756530">
    <property type="component" value="Unassembled WGS sequence"/>
</dbReference>
<gene>
    <name evidence="1" type="ORF">KJP28_06830</name>
</gene>
<reference evidence="1 2" key="1">
    <citation type="submission" date="2021-05" db="EMBL/GenBank/DDBJ databases">
        <title>Culturable bacteria isolated from Daya Bay.</title>
        <authorList>
            <person name="Zheng W."/>
            <person name="Yu S."/>
            <person name="Huang Y."/>
        </authorList>
    </citation>
    <scope>NUCLEOTIDE SEQUENCE [LARGE SCALE GENOMIC DNA]</scope>
    <source>
        <strain evidence="1 2">DP4N28-5</strain>
    </source>
</reference>
<dbReference type="EMBL" id="JAHUZE010000002">
    <property type="protein sequence ID" value="MBV7378637.1"/>
    <property type="molecule type" value="Genomic_DNA"/>
</dbReference>
<name>A0ABS6T082_9RHOB</name>
<dbReference type="RefSeq" id="WP_218391828.1">
    <property type="nucleotide sequence ID" value="NZ_JAHUZE010000002.1"/>
</dbReference>
<sequence>MTEVIRSADCGNSPKNARAEDIALALMGVGDLPSELVAEGVTWERPAGAITGRDRVLAAIETGLTRVEVDQVVTHGKAGSVSGRLTRDGETRLFCHVIRFTTATQKQIGQLVSFEHAG</sequence>
<comment type="caution">
    <text evidence="1">The sequence shown here is derived from an EMBL/GenBank/DDBJ whole genome shotgun (WGS) entry which is preliminary data.</text>
</comment>
<organism evidence="1 2">
    <name type="scientific">Maritimibacter dapengensis</name>
    <dbReference type="NCBI Taxonomy" id="2836868"/>
    <lineage>
        <taxon>Bacteria</taxon>
        <taxon>Pseudomonadati</taxon>
        <taxon>Pseudomonadota</taxon>
        <taxon>Alphaproteobacteria</taxon>
        <taxon>Rhodobacterales</taxon>
        <taxon>Roseobacteraceae</taxon>
        <taxon>Maritimibacter</taxon>
    </lineage>
</organism>
<accession>A0ABS6T082</accession>
<keyword evidence="2" id="KW-1185">Reference proteome</keyword>
<evidence type="ECO:0000313" key="1">
    <source>
        <dbReference type="EMBL" id="MBV7378637.1"/>
    </source>
</evidence>